<evidence type="ECO:0000256" key="1">
    <source>
        <dbReference type="SAM" id="MobiDB-lite"/>
    </source>
</evidence>
<feature type="compositionally biased region" description="Basic and acidic residues" evidence="1">
    <location>
        <begin position="544"/>
        <end position="559"/>
    </location>
</feature>
<sequence>MVCNINNFCYVCGHFTPQRTKHGYFSEKFKFAYEKYFNLPLISNVIWAPNIVCKKCYSDLLNWMHKIKPNLSFGVPMIWTNPGNHDPSNCYACANSGCLMNRKKNKNKEYLGVSSAQLPLPHTENIPVPRTPSPDVLSGTTFETKWDDGISLYVPGPSLSKAPILVTQNKLDSIVAKLGLSQRKSEELASFLNSNNLLEPGTKVSAYRNRQGRLQKCFTTNKEKTAAYCNDVERLMREMDIQYRADDWRLFIDSSKLSLKAVLLHKTNTKPSVSIAYSIETKETYDSLRTILQNVDYDKYKWRICCDLKVVAILRGLQTGYIKYMCFICDWDSRYKGDQYTNHSWKSRGLSKHVNANVIQDPLVPQDRVLLPPLHVKLGIVKSFLKTVAKRQEVYLVLGEIFPGLSESKLKEGVVNGPDIRKLVKTQAFDKVLNKNELTAWHSIKEVIGGLLGKHRSEDYERSVHTMLNKFSEIGVNMSLKIHFLHHHLDYFGRQLATESDEQGERYHQVAIPFEITFRGKKTPDAVLAEICWWSKNIFEDDYHGEEGDREETERKTEDVNLDADPDDDSENSDHCPLQLESKRARTT</sequence>
<dbReference type="EMBL" id="OV121139">
    <property type="protein sequence ID" value="CAH0562837.1"/>
    <property type="molecule type" value="Genomic_DNA"/>
</dbReference>
<accession>A0A9P0BGT6</accession>
<dbReference type="Proteomes" id="UP001154078">
    <property type="component" value="Chromosome 8"/>
</dbReference>
<dbReference type="AlphaFoldDB" id="A0A9P0BGT6"/>
<proteinExistence type="predicted"/>
<dbReference type="PANTHER" id="PTHR46114">
    <property type="entry name" value="APPLE DOMAIN-CONTAINING PROTEIN"/>
    <property type="match status" value="1"/>
</dbReference>
<gene>
    <name evidence="2" type="ORF">MELIAE_LOCUS11857</name>
</gene>
<reference evidence="2" key="1">
    <citation type="submission" date="2021-12" db="EMBL/GenBank/DDBJ databases">
        <authorList>
            <person name="King R."/>
        </authorList>
    </citation>
    <scope>NUCLEOTIDE SEQUENCE</scope>
</reference>
<feature type="compositionally biased region" description="Acidic residues" evidence="1">
    <location>
        <begin position="560"/>
        <end position="571"/>
    </location>
</feature>
<dbReference type="OrthoDB" id="6729334at2759"/>
<evidence type="ECO:0000313" key="2">
    <source>
        <dbReference type="EMBL" id="CAH0562837.1"/>
    </source>
</evidence>
<protein>
    <submittedName>
        <fullName evidence="2">Uncharacterized protein</fullName>
    </submittedName>
</protein>
<feature type="region of interest" description="Disordered" evidence="1">
    <location>
        <begin position="544"/>
        <end position="588"/>
    </location>
</feature>
<keyword evidence="3" id="KW-1185">Reference proteome</keyword>
<evidence type="ECO:0000313" key="3">
    <source>
        <dbReference type="Proteomes" id="UP001154078"/>
    </source>
</evidence>
<dbReference type="PANTHER" id="PTHR46114:SF1">
    <property type="entry name" value="ZAD DOMAIN-CONTAINING PROTEIN"/>
    <property type="match status" value="1"/>
</dbReference>
<name>A0A9P0BGT6_BRAAE</name>
<organism evidence="2 3">
    <name type="scientific">Brassicogethes aeneus</name>
    <name type="common">Rape pollen beetle</name>
    <name type="synonym">Meligethes aeneus</name>
    <dbReference type="NCBI Taxonomy" id="1431903"/>
    <lineage>
        <taxon>Eukaryota</taxon>
        <taxon>Metazoa</taxon>
        <taxon>Ecdysozoa</taxon>
        <taxon>Arthropoda</taxon>
        <taxon>Hexapoda</taxon>
        <taxon>Insecta</taxon>
        <taxon>Pterygota</taxon>
        <taxon>Neoptera</taxon>
        <taxon>Endopterygota</taxon>
        <taxon>Coleoptera</taxon>
        <taxon>Polyphaga</taxon>
        <taxon>Cucujiformia</taxon>
        <taxon>Nitidulidae</taxon>
        <taxon>Meligethinae</taxon>
        <taxon>Brassicogethes</taxon>
    </lineage>
</organism>